<dbReference type="KEGG" id="psyo:PB01_15365"/>
<dbReference type="RefSeq" id="WP_151700980.1">
    <property type="nucleotide sequence ID" value="NZ_CP031223.1"/>
</dbReference>
<accession>A0A5J6SQ77</accession>
<name>A0A5J6SQ77_9BACI</name>
<keyword evidence="1" id="KW-0472">Membrane</keyword>
<dbReference type="AlphaFoldDB" id="A0A5J6SQ77"/>
<keyword evidence="3" id="KW-1185">Reference proteome</keyword>
<evidence type="ECO:0000256" key="1">
    <source>
        <dbReference type="SAM" id="Phobius"/>
    </source>
</evidence>
<dbReference type="Proteomes" id="UP000325517">
    <property type="component" value="Chromosome"/>
</dbReference>
<proteinExistence type="predicted"/>
<protein>
    <submittedName>
        <fullName evidence="2">Uncharacterized protein</fullName>
    </submittedName>
</protein>
<feature type="transmembrane region" description="Helical" evidence="1">
    <location>
        <begin position="7"/>
        <end position="26"/>
    </location>
</feature>
<reference evidence="2 3" key="1">
    <citation type="submission" date="2018-07" db="EMBL/GenBank/DDBJ databases">
        <title>Complete genome sequence of Psychrobacillus sp. PB01, isolated from iceberg, and comparative genome analysis of Psychrobacillus strains.</title>
        <authorList>
            <person name="Lee P.C."/>
        </authorList>
    </citation>
    <scope>NUCLEOTIDE SEQUENCE [LARGE SCALE GENOMIC DNA]</scope>
    <source>
        <strain evidence="2 3">PB01</strain>
    </source>
</reference>
<sequence length="66" mass="7669">MNLFSYKVLGFVFLISLGFIYALLRIGQMTGEVSEVATTNLYFTIFFSLFFIMSLILFIYGFKKDK</sequence>
<evidence type="ECO:0000313" key="3">
    <source>
        <dbReference type="Proteomes" id="UP000325517"/>
    </source>
</evidence>
<feature type="transmembrane region" description="Helical" evidence="1">
    <location>
        <begin position="41"/>
        <end position="62"/>
    </location>
</feature>
<keyword evidence="1" id="KW-1133">Transmembrane helix</keyword>
<evidence type="ECO:0000313" key="2">
    <source>
        <dbReference type="EMBL" id="QFG00092.1"/>
    </source>
</evidence>
<organism evidence="2 3">
    <name type="scientific">Psychrobacillus glaciei</name>
    <dbReference type="NCBI Taxonomy" id="2283160"/>
    <lineage>
        <taxon>Bacteria</taxon>
        <taxon>Bacillati</taxon>
        <taxon>Bacillota</taxon>
        <taxon>Bacilli</taxon>
        <taxon>Bacillales</taxon>
        <taxon>Bacillaceae</taxon>
        <taxon>Psychrobacillus</taxon>
    </lineage>
</organism>
<dbReference type="EMBL" id="CP031223">
    <property type="protein sequence ID" value="QFG00092.1"/>
    <property type="molecule type" value="Genomic_DNA"/>
</dbReference>
<gene>
    <name evidence="2" type="ORF">PB01_15365</name>
</gene>
<keyword evidence="1" id="KW-0812">Transmembrane</keyword>